<dbReference type="Proteomes" id="UP000286003">
    <property type="component" value="Unassembled WGS sequence"/>
</dbReference>
<dbReference type="EMBL" id="QRQM01000005">
    <property type="protein sequence ID" value="RHN08702.1"/>
    <property type="molecule type" value="Genomic_DNA"/>
</dbReference>
<evidence type="ECO:0000313" key="2">
    <source>
        <dbReference type="Proteomes" id="UP000286003"/>
    </source>
</evidence>
<evidence type="ECO:0000313" key="1">
    <source>
        <dbReference type="EMBL" id="RHN08702.1"/>
    </source>
</evidence>
<sequence>MNEPYSILMQKTTENAPVKDSLVHFGIVCTEFPFKPGGETKDLPKRDWPDEDGEDTYIPDKLPLKAYDLEAEMCYKGDLGTAYDKIMAFQNYLTGENGDGATLKIYNSHTGIGRQGLYLLEVGDFEFNKSNMDEVLTFPVKFRVTDPRIQIIPSYSVAEPTKIVALVEKV</sequence>
<dbReference type="RefSeq" id="WP_118476944.1">
    <property type="nucleotide sequence ID" value="NZ_JAQCXL010000005.1"/>
</dbReference>
<protein>
    <submittedName>
        <fullName evidence="1">Uncharacterized protein</fullName>
    </submittedName>
</protein>
<dbReference type="AlphaFoldDB" id="A0AB37MF04"/>
<organism evidence="1 2">
    <name type="scientific">Bacteroides intestinalis</name>
    <dbReference type="NCBI Taxonomy" id="329854"/>
    <lineage>
        <taxon>Bacteria</taxon>
        <taxon>Pseudomonadati</taxon>
        <taxon>Bacteroidota</taxon>
        <taxon>Bacteroidia</taxon>
        <taxon>Bacteroidales</taxon>
        <taxon>Bacteroidaceae</taxon>
        <taxon>Bacteroides</taxon>
    </lineage>
</organism>
<name>A0AB37MF04_9BACE</name>
<reference evidence="1 2" key="1">
    <citation type="submission" date="2018-08" db="EMBL/GenBank/DDBJ databases">
        <title>A genome reference for cultivated species of the human gut microbiota.</title>
        <authorList>
            <person name="Zou Y."/>
            <person name="Xue W."/>
            <person name="Luo G."/>
        </authorList>
    </citation>
    <scope>NUCLEOTIDE SEQUENCE [LARGE SCALE GENOMIC DNA]</scope>
    <source>
        <strain evidence="1 2">AF31-23</strain>
    </source>
</reference>
<accession>A0AB37MF04</accession>
<comment type="caution">
    <text evidence="1">The sequence shown here is derived from an EMBL/GenBank/DDBJ whole genome shotgun (WGS) entry which is preliminary data.</text>
</comment>
<proteinExistence type="predicted"/>
<gene>
    <name evidence="1" type="ORF">DWZ32_05875</name>
</gene>